<dbReference type="AlphaFoldDB" id="W4VIB3"/>
<proteinExistence type="predicted"/>
<dbReference type="Proteomes" id="UP000019102">
    <property type="component" value="Unassembled WGS sequence"/>
</dbReference>
<organism evidence="1 2">
    <name type="scientific">Gracilibacillus boraciitolerans JCM 21714</name>
    <dbReference type="NCBI Taxonomy" id="1298598"/>
    <lineage>
        <taxon>Bacteria</taxon>
        <taxon>Bacillati</taxon>
        <taxon>Bacillota</taxon>
        <taxon>Bacilli</taxon>
        <taxon>Bacillales</taxon>
        <taxon>Bacillaceae</taxon>
        <taxon>Gracilibacillus</taxon>
    </lineage>
</organism>
<reference evidence="1 2" key="1">
    <citation type="journal article" date="2014" name="Genome Announc.">
        <title>Draft Genome Sequence of the Boron-Tolerant and Moderately Halotolerant Bacterium Gracilibacillus boraciitolerans JCM 21714T.</title>
        <authorList>
            <person name="Ahmed I."/>
            <person name="Oshima K."/>
            <person name="Suda W."/>
            <person name="Kitamura K."/>
            <person name="Iida T."/>
            <person name="Ohmori Y."/>
            <person name="Fujiwara T."/>
            <person name="Hattori M."/>
            <person name="Ohkuma M."/>
        </authorList>
    </citation>
    <scope>NUCLEOTIDE SEQUENCE [LARGE SCALE GENOMIC DNA]</scope>
    <source>
        <strain evidence="1 2">JCM 21714</strain>
    </source>
</reference>
<name>W4VIB3_9BACI</name>
<protein>
    <submittedName>
        <fullName evidence="1">Uncharacterized protein</fullName>
    </submittedName>
</protein>
<evidence type="ECO:0000313" key="2">
    <source>
        <dbReference type="Proteomes" id="UP000019102"/>
    </source>
</evidence>
<dbReference type="EMBL" id="BAVS01000010">
    <property type="protein sequence ID" value="GAE93150.1"/>
    <property type="molecule type" value="Genomic_DNA"/>
</dbReference>
<keyword evidence="2" id="KW-1185">Reference proteome</keyword>
<evidence type="ECO:0000313" key="1">
    <source>
        <dbReference type="EMBL" id="GAE93150.1"/>
    </source>
</evidence>
<comment type="caution">
    <text evidence="1">The sequence shown here is derived from an EMBL/GenBank/DDBJ whole genome shotgun (WGS) entry which is preliminary data.</text>
</comment>
<gene>
    <name evidence="1" type="ORF">JCM21714_2198</name>
</gene>
<accession>W4VIB3</accession>
<sequence length="67" mass="8109">MMNDEKVTSKDYALEGFEQINMELVNQDIKEWLMIDNIFYKDIFKEVTREEEFTLIKETISDLLIEK</sequence>